<dbReference type="PIRSF" id="PIRSF006256">
    <property type="entry name" value="CMPcnvr_hdrg_mat"/>
    <property type="match status" value="1"/>
</dbReference>
<evidence type="ECO:0000256" key="1">
    <source>
        <dbReference type="ARBA" id="ARBA00004711"/>
    </source>
</evidence>
<dbReference type="SUPFAM" id="SSF55821">
    <property type="entry name" value="YrdC/RibB"/>
    <property type="match status" value="1"/>
</dbReference>
<dbReference type="InterPro" id="IPR011125">
    <property type="entry name" value="Znf_HypF"/>
</dbReference>
<evidence type="ECO:0000256" key="5">
    <source>
        <dbReference type="ARBA" id="ARBA00022771"/>
    </source>
</evidence>
<evidence type="ECO:0000259" key="10">
    <source>
        <dbReference type="PROSITE" id="PS51160"/>
    </source>
</evidence>
<evidence type="ECO:0000256" key="9">
    <source>
        <dbReference type="PROSITE-ProRule" id="PRU00520"/>
    </source>
</evidence>
<sequence length="762" mass="82142">MESGEGVVGPVRRVEIRVEGVVQGVGFRPFVYGLAERFGLNGRVGNDTGGVVIDVEGPREAVAGFLKSLEVDAPVLADIERVTVVTRPPRGSVGFRIVDSDHGGPRRTPVPADSATCKKCLAELFDPCDRRYRYPFLNCTDCGPRFTIVRDVPYDRGNTTMAEFPMCPACAREYHDPTDRRFHAQPVCCPDCGPRLRIVDAHGRPLGDDPVGRAVELLRAGMVVAVKGLGGYHVAVDATNPHAVETLRARKRRADKPFAVMVATVDEARRLCVVDEAAERALTDRRRPIVLLDRRGKELAEAVAPGNRQLGVFLPYTPLHHLLSVEFGAPMVLTSGNASDEPIAFTDADALSRLSGIADAFLVHDRPIHAWADDSVVRPWRDTVVPVRRSRGYTPEPIRCAWEFPRPVLAVGAELKNTVCLASGCRAVLSQHIGDLRNLETFRAFTDAIGHLSRLSDIVPAVVAHDLHPDYVSTNYALDSTGVDLVGVQHHHAHVAACLAENGVAGPAIGVAFDGTGYGSDGTVWGGEFLLATLSGFQRVGHLEVVPMPGGEAAVRQPWRMAAAYLRDDPDASSLAVARRQGRRWEWLRRLVDSGLDTPVTSSVGRLFDAVAAILDIRDTVTYEGQAAIELEQRADPGCVDGYPVGVFEDAGTFVVDGPGLVRAVVDDHRCGVDVALVSARFHNGLAAAVHRTCLSIAERTDVWTVALSGGVFANRLLLERTVEALEGSGFTVLTHSRVPCNDGGISFGQAVVAAARDRSSD</sequence>
<evidence type="ECO:0000256" key="8">
    <source>
        <dbReference type="PIRNR" id="PIRNR006256"/>
    </source>
</evidence>
<dbReference type="GO" id="GO:0051604">
    <property type="term" value="P:protein maturation"/>
    <property type="evidence" value="ECO:0007669"/>
    <property type="project" value="TreeGrafter"/>
</dbReference>
<dbReference type="Pfam" id="PF01300">
    <property type="entry name" value="Sua5_yciO_yrdC"/>
    <property type="match status" value="1"/>
</dbReference>
<dbReference type="PROSITE" id="PS51163">
    <property type="entry name" value="YRDC"/>
    <property type="match status" value="1"/>
</dbReference>
<dbReference type="Pfam" id="PF00708">
    <property type="entry name" value="Acylphosphatase"/>
    <property type="match status" value="1"/>
</dbReference>
<evidence type="ECO:0000256" key="3">
    <source>
        <dbReference type="ARBA" id="ARBA00022598"/>
    </source>
</evidence>
<keyword evidence="4" id="KW-0479">Metal-binding</keyword>
<dbReference type="Gene3D" id="3.30.110.120">
    <property type="match status" value="1"/>
</dbReference>
<dbReference type="InterPro" id="IPR051060">
    <property type="entry name" value="Carbamoyltrans_HypF-like"/>
</dbReference>
<dbReference type="Proteomes" id="UP000030848">
    <property type="component" value="Unassembled WGS sequence"/>
</dbReference>
<feature type="active site" evidence="9">
    <location>
        <position position="28"/>
    </location>
</feature>
<dbReference type="GO" id="GO:0003725">
    <property type="term" value="F:double-stranded RNA binding"/>
    <property type="evidence" value="ECO:0007669"/>
    <property type="project" value="InterPro"/>
</dbReference>
<comment type="catalytic activity">
    <reaction evidence="7">
        <text>C-terminal L-cysteinyl-[HypE protein] + carbamoyl phosphate + ATP + H2O = C-terminal S-carboxamide-L-cysteinyl-[HypE protein] + AMP + phosphate + diphosphate + H(+)</text>
        <dbReference type="Rhea" id="RHEA:55636"/>
        <dbReference type="Rhea" id="RHEA-COMP:14247"/>
        <dbReference type="Rhea" id="RHEA-COMP:14392"/>
        <dbReference type="ChEBI" id="CHEBI:15377"/>
        <dbReference type="ChEBI" id="CHEBI:15378"/>
        <dbReference type="ChEBI" id="CHEBI:30616"/>
        <dbReference type="ChEBI" id="CHEBI:33019"/>
        <dbReference type="ChEBI" id="CHEBI:43474"/>
        <dbReference type="ChEBI" id="CHEBI:58228"/>
        <dbReference type="ChEBI" id="CHEBI:76913"/>
        <dbReference type="ChEBI" id="CHEBI:139126"/>
        <dbReference type="ChEBI" id="CHEBI:456215"/>
    </reaction>
</comment>
<dbReference type="InterPro" id="IPR041440">
    <property type="entry name" value="HypF_C"/>
</dbReference>
<dbReference type="GO" id="GO:0003998">
    <property type="term" value="F:acylphosphatase activity"/>
    <property type="evidence" value="ECO:0007669"/>
    <property type="project" value="UniProtKB-EC"/>
</dbReference>
<feature type="domain" description="Acylphosphatase-like" evidence="10">
    <location>
        <begin position="13"/>
        <end position="99"/>
    </location>
</feature>
<dbReference type="PROSITE" id="PS00150">
    <property type="entry name" value="ACYLPHOSPHATASE_1"/>
    <property type="match status" value="1"/>
</dbReference>
<name>A0A837DEB1_9PSEU</name>
<keyword evidence="3" id="KW-0436">Ligase</keyword>
<keyword evidence="6" id="KW-0862">Zinc</keyword>
<evidence type="ECO:0000313" key="13">
    <source>
        <dbReference type="Proteomes" id="UP000030848"/>
    </source>
</evidence>
<dbReference type="Pfam" id="PF17788">
    <property type="entry name" value="HypF_C"/>
    <property type="match status" value="1"/>
</dbReference>
<dbReference type="NCBIfam" id="TIGR00143">
    <property type="entry name" value="hypF"/>
    <property type="match status" value="1"/>
</dbReference>
<dbReference type="Pfam" id="PF22521">
    <property type="entry name" value="HypF_C_2"/>
    <property type="match status" value="1"/>
</dbReference>
<feature type="active site" evidence="9">
    <location>
        <position position="46"/>
    </location>
</feature>
<dbReference type="PROSITE" id="PS51160">
    <property type="entry name" value="ACYLPHOSPHATASE_3"/>
    <property type="match status" value="1"/>
</dbReference>
<dbReference type="InterPro" id="IPR001792">
    <property type="entry name" value="Acylphosphatase-like_dom"/>
</dbReference>
<dbReference type="AlphaFoldDB" id="A0A837DEB1"/>
<dbReference type="InterPro" id="IPR006070">
    <property type="entry name" value="Sua5-like_dom"/>
</dbReference>
<dbReference type="GO" id="GO:0008270">
    <property type="term" value="F:zinc ion binding"/>
    <property type="evidence" value="ECO:0007669"/>
    <property type="project" value="UniProtKB-KW"/>
</dbReference>
<comment type="similarity">
    <text evidence="2 8">Belongs to the carbamoyltransferase HypF family.</text>
</comment>
<dbReference type="Gene3D" id="3.30.420.360">
    <property type="match status" value="1"/>
</dbReference>
<dbReference type="Gene3D" id="3.90.870.50">
    <property type="match status" value="1"/>
</dbReference>
<dbReference type="InterPro" id="IPR017945">
    <property type="entry name" value="DHBP_synth_RibB-like_a/b_dom"/>
</dbReference>
<proteinExistence type="inferred from homology"/>
<dbReference type="InterPro" id="IPR055128">
    <property type="entry name" value="HypF_C_2"/>
</dbReference>
<comment type="caution">
    <text evidence="12">The sequence shown here is derived from an EMBL/GenBank/DDBJ whole genome shotgun (WGS) entry which is preliminary data.</text>
</comment>
<dbReference type="UniPathway" id="UPA00335"/>
<evidence type="ECO:0000313" key="12">
    <source>
        <dbReference type="EMBL" id="KHF45652.1"/>
    </source>
</evidence>
<evidence type="ECO:0000259" key="11">
    <source>
        <dbReference type="PROSITE" id="PS51163"/>
    </source>
</evidence>
<dbReference type="SUPFAM" id="SSF54975">
    <property type="entry name" value="Acylphosphatase/BLUF domain-like"/>
    <property type="match status" value="1"/>
</dbReference>
<dbReference type="Gene3D" id="3.30.420.40">
    <property type="match status" value="1"/>
</dbReference>
<dbReference type="InterPro" id="IPR017968">
    <property type="entry name" value="Acylphosphatase_CS"/>
</dbReference>
<dbReference type="PANTHER" id="PTHR42959">
    <property type="entry name" value="CARBAMOYLTRANSFERASE"/>
    <property type="match status" value="1"/>
</dbReference>
<evidence type="ECO:0000256" key="2">
    <source>
        <dbReference type="ARBA" id="ARBA00008097"/>
    </source>
</evidence>
<evidence type="ECO:0000256" key="7">
    <source>
        <dbReference type="ARBA" id="ARBA00048220"/>
    </source>
</evidence>
<dbReference type="InterPro" id="IPR036046">
    <property type="entry name" value="Acylphosphatase-like_dom_sf"/>
</dbReference>
<keyword evidence="9 12" id="KW-0378">Hydrolase</keyword>
<reference evidence="12 13" key="1">
    <citation type="submission" date="2014-10" db="EMBL/GenBank/DDBJ databases">
        <title>Genome sequence of Micropolyspora internatus JCM3315.</title>
        <authorList>
            <person name="Shin S.-K."/>
            <person name="Yi H."/>
        </authorList>
    </citation>
    <scope>NUCLEOTIDE SEQUENCE [LARGE SCALE GENOMIC DNA]</scope>
    <source>
        <strain evidence="12 13">JCM 3315</strain>
    </source>
</reference>
<dbReference type="EMBL" id="JRZE01000002">
    <property type="protein sequence ID" value="KHF45652.1"/>
    <property type="molecule type" value="Genomic_DNA"/>
</dbReference>
<dbReference type="GO" id="GO:0016874">
    <property type="term" value="F:ligase activity"/>
    <property type="evidence" value="ECO:0007669"/>
    <property type="project" value="UniProtKB-UniRule"/>
</dbReference>
<organism evidence="12 13">
    <name type="scientific">Saccharomonospora viridis</name>
    <dbReference type="NCBI Taxonomy" id="1852"/>
    <lineage>
        <taxon>Bacteria</taxon>
        <taxon>Bacillati</taxon>
        <taxon>Actinomycetota</taxon>
        <taxon>Actinomycetes</taxon>
        <taxon>Pseudonocardiales</taxon>
        <taxon>Pseudonocardiaceae</taxon>
        <taxon>Saccharomonospora</taxon>
    </lineage>
</organism>
<protein>
    <recommendedName>
        <fullName evidence="8">Carbamoyltransferase</fullName>
        <ecNumber evidence="8">6.2.-.-</ecNumber>
    </recommendedName>
</protein>
<evidence type="ECO:0000256" key="6">
    <source>
        <dbReference type="ARBA" id="ARBA00022833"/>
    </source>
</evidence>
<dbReference type="OrthoDB" id="9808093at2"/>
<comment type="catalytic activity">
    <reaction evidence="9">
        <text>an acyl phosphate + H2O = a carboxylate + phosphate + H(+)</text>
        <dbReference type="Rhea" id="RHEA:14965"/>
        <dbReference type="ChEBI" id="CHEBI:15377"/>
        <dbReference type="ChEBI" id="CHEBI:15378"/>
        <dbReference type="ChEBI" id="CHEBI:29067"/>
        <dbReference type="ChEBI" id="CHEBI:43474"/>
        <dbReference type="ChEBI" id="CHEBI:59918"/>
        <dbReference type="EC" id="3.6.1.7"/>
    </reaction>
</comment>
<dbReference type="RefSeq" id="WP_037308543.1">
    <property type="nucleotide sequence ID" value="NZ_FOWS01000005.1"/>
</dbReference>
<feature type="domain" description="YrdC-like" evidence="11">
    <location>
        <begin position="208"/>
        <end position="392"/>
    </location>
</feature>
<evidence type="ECO:0000256" key="4">
    <source>
        <dbReference type="ARBA" id="ARBA00022723"/>
    </source>
</evidence>
<accession>A0A837DEB1</accession>
<comment type="pathway">
    <text evidence="1">Protein modification; [NiFe] hydrogenase maturation.</text>
</comment>
<keyword evidence="5" id="KW-0863">Zinc-finger</keyword>
<dbReference type="InterPro" id="IPR004421">
    <property type="entry name" value="Carbamoyltransferase_HypF"/>
</dbReference>
<dbReference type="GO" id="GO:0016743">
    <property type="term" value="F:carboxyl- or carbamoyltransferase activity"/>
    <property type="evidence" value="ECO:0007669"/>
    <property type="project" value="UniProtKB-UniRule"/>
</dbReference>
<gene>
    <name evidence="12" type="ORF">MINT15_08690</name>
</gene>
<dbReference type="Pfam" id="PF07503">
    <property type="entry name" value="zf-HYPF"/>
    <property type="match status" value="2"/>
</dbReference>
<dbReference type="EC" id="6.2.-.-" evidence="8"/>
<dbReference type="PANTHER" id="PTHR42959:SF1">
    <property type="entry name" value="CARBAMOYLTRANSFERASE HYPF"/>
    <property type="match status" value="1"/>
</dbReference>
<dbReference type="FunFam" id="3.30.420.40:FF:000124">
    <property type="entry name" value="Carbamoyltransferase HypF"/>
    <property type="match status" value="1"/>
</dbReference>